<organism evidence="1 2">
    <name type="scientific">Paramuricea clavata</name>
    <name type="common">Red gorgonian</name>
    <name type="synonym">Violescent sea-whip</name>
    <dbReference type="NCBI Taxonomy" id="317549"/>
    <lineage>
        <taxon>Eukaryota</taxon>
        <taxon>Metazoa</taxon>
        <taxon>Cnidaria</taxon>
        <taxon>Anthozoa</taxon>
        <taxon>Octocorallia</taxon>
        <taxon>Malacalcyonacea</taxon>
        <taxon>Plexauridae</taxon>
        <taxon>Paramuricea</taxon>
    </lineage>
</organism>
<sequence length="284" mass="31735">MPFEYEKIMCAFSRLMLQGKVHQAVRLISIADKRGLLSLDALIPDVDSNGNAIWKTTREILLEKHPEGKTLLPEMLLSDTEFKEKCFDPIIFERLSGESIKQAAMRTNGAAGPSGVDAFGWRRFSSSFKSASTDLCNALASVARRLCTTRVDSDSVTAYVACRLIPLNKEPGVRPIGIGEVPRRIIAKAILKPSVHPDYVAAKVEIWKEEIEALVKMAEIYPHAAFIHSIKGKWQFIMRTVDNVGKLFPPIEYIITEKLIPALTGRSHCSIEESCCRCQQDMEV</sequence>
<evidence type="ECO:0000313" key="2">
    <source>
        <dbReference type="Proteomes" id="UP001152795"/>
    </source>
</evidence>
<name>A0A6S7H2S8_PARCT</name>
<dbReference type="AlphaFoldDB" id="A0A6S7H2S8"/>
<comment type="caution">
    <text evidence="1">The sequence shown here is derived from an EMBL/GenBank/DDBJ whole genome shotgun (WGS) entry which is preliminary data.</text>
</comment>
<evidence type="ECO:0000313" key="1">
    <source>
        <dbReference type="EMBL" id="CAB3997082.1"/>
    </source>
</evidence>
<accession>A0A6S7H2S8</accession>
<dbReference type="EMBL" id="CACRXK020003018">
    <property type="protein sequence ID" value="CAB3997082.1"/>
    <property type="molecule type" value="Genomic_DNA"/>
</dbReference>
<proteinExistence type="predicted"/>
<reference evidence="1" key="1">
    <citation type="submission" date="2020-04" db="EMBL/GenBank/DDBJ databases">
        <authorList>
            <person name="Alioto T."/>
            <person name="Alioto T."/>
            <person name="Gomez Garrido J."/>
        </authorList>
    </citation>
    <scope>NUCLEOTIDE SEQUENCE</scope>
    <source>
        <strain evidence="1">A484AB</strain>
    </source>
</reference>
<dbReference type="Proteomes" id="UP001152795">
    <property type="component" value="Unassembled WGS sequence"/>
</dbReference>
<protein>
    <submittedName>
        <fullName evidence="1">Uncharacterized protein</fullName>
    </submittedName>
</protein>
<gene>
    <name evidence="1" type="ORF">PACLA_8A032966</name>
</gene>
<keyword evidence="2" id="KW-1185">Reference proteome</keyword>